<comment type="caution">
    <text evidence="2">The sequence shown here is derived from an EMBL/GenBank/DDBJ whole genome shotgun (WGS) entry which is preliminary data.</text>
</comment>
<dbReference type="Pfam" id="PF00929">
    <property type="entry name" value="RNase_T"/>
    <property type="match status" value="1"/>
</dbReference>
<accession>A0ABR9AXZ7</accession>
<protein>
    <recommendedName>
        <fullName evidence="1">Exonuclease domain-containing protein</fullName>
    </recommendedName>
</protein>
<dbReference type="Proteomes" id="UP000634529">
    <property type="component" value="Unassembled WGS sequence"/>
</dbReference>
<dbReference type="InterPro" id="IPR013520">
    <property type="entry name" value="Ribonucl_H"/>
</dbReference>
<dbReference type="InterPro" id="IPR036397">
    <property type="entry name" value="RNaseH_sf"/>
</dbReference>
<dbReference type="EMBL" id="JACYTN010000007">
    <property type="protein sequence ID" value="MBD8499014.1"/>
    <property type="molecule type" value="Genomic_DNA"/>
</dbReference>
<reference evidence="2 3" key="1">
    <citation type="submission" date="2020-09" db="EMBL/GenBank/DDBJ databases">
        <title>Paenibacillus sp. CAU 1523 isolated from sand of Haeundae Beach.</title>
        <authorList>
            <person name="Kim W."/>
        </authorList>
    </citation>
    <scope>NUCLEOTIDE SEQUENCE [LARGE SCALE GENOMIC DNA]</scope>
    <source>
        <strain evidence="2 3">CAU 1523</strain>
    </source>
</reference>
<gene>
    <name evidence="2" type="ORF">IFO66_11940</name>
</gene>
<dbReference type="Gene3D" id="3.30.420.10">
    <property type="entry name" value="Ribonuclease H-like superfamily/Ribonuclease H"/>
    <property type="match status" value="1"/>
</dbReference>
<keyword evidence="3" id="KW-1185">Reference proteome</keyword>
<proteinExistence type="predicted"/>
<feature type="domain" description="Exonuclease" evidence="1">
    <location>
        <begin position="28"/>
        <end position="76"/>
    </location>
</feature>
<dbReference type="SUPFAM" id="SSF53098">
    <property type="entry name" value="Ribonuclease H-like"/>
    <property type="match status" value="1"/>
</dbReference>
<dbReference type="RefSeq" id="WP_192025366.1">
    <property type="nucleotide sequence ID" value="NZ_JACYTN010000007.1"/>
</dbReference>
<sequence length="80" mass="9115">MEINMISDTDYTVAGVSIINFRAQRYCVFDFEATGIHHETEYITQIGAVIIENNQILHKKTFTTYVKSPKPISDYPSSIV</sequence>
<name>A0ABR9AXZ7_9BACL</name>
<dbReference type="InterPro" id="IPR012337">
    <property type="entry name" value="RNaseH-like_sf"/>
</dbReference>
<organism evidence="2 3">
    <name type="scientific">Paenibacillus arenosi</name>
    <dbReference type="NCBI Taxonomy" id="2774142"/>
    <lineage>
        <taxon>Bacteria</taxon>
        <taxon>Bacillati</taxon>
        <taxon>Bacillota</taxon>
        <taxon>Bacilli</taxon>
        <taxon>Bacillales</taxon>
        <taxon>Paenibacillaceae</taxon>
        <taxon>Paenibacillus</taxon>
    </lineage>
</organism>
<evidence type="ECO:0000313" key="3">
    <source>
        <dbReference type="Proteomes" id="UP000634529"/>
    </source>
</evidence>
<evidence type="ECO:0000313" key="2">
    <source>
        <dbReference type="EMBL" id="MBD8499014.1"/>
    </source>
</evidence>
<evidence type="ECO:0000259" key="1">
    <source>
        <dbReference type="Pfam" id="PF00929"/>
    </source>
</evidence>